<proteinExistence type="predicted"/>
<dbReference type="InterPro" id="IPR027268">
    <property type="entry name" value="Peptidase_M4/M1_CTD_sf"/>
</dbReference>
<gene>
    <name evidence="3" type="ORF">L9G74_07105</name>
</gene>
<evidence type="ECO:0000313" key="3">
    <source>
        <dbReference type="EMBL" id="MCS4556202.1"/>
    </source>
</evidence>
<dbReference type="SUPFAM" id="SSF55486">
    <property type="entry name" value="Metalloproteases ('zincins'), catalytic domain"/>
    <property type="match status" value="1"/>
</dbReference>
<dbReference type="Pfam" id="PF01433">
    <property type="entry name" value="Peptidase_M1"/>
    <property type="match status" value="1"/>
</dbReference>
<reference evidence="3 4" key="1">
    <citation type="submission" date="2022-02" db="EMBL/GenBank/DDBJ databases">
        <authorList>
            <person name="Zhuang L."/>
        </authorList>
    </citation>
    <scope>NUCLEOTIDE SEQUENCE [LARGE SCALE GENOMIC DNA]</scope>
    <source>
        <strain evidence="3 4">C32</strain>
    </source>
</reference>
<sequence>MSFNWPKTVASVVAVSSTILMSASTIAAPSPYDARELFAPLSLPTSVSAYRNGAGKPGELYWQNKVDYNLQARIDIDTQQLHGEEVITYTNNSPDQLEQLWLQLDQNMYQKDSRASIASEWHRSQFTDGYQIASVEVLYRGKTYPAEILIDDTRMRVSLPQPLAAKGGKLQLKISYSYQIPGTWGGRTAVTPTQNSKIFEMAQFYPRMAVYDDQHGWHNNPYVGSEFYLEYGTIDYTVTVPDNYYVVGSGELINPKAVLSKTEQQRLAKAKESDKTVYIRTAADAQAAVAKGSNGTRDWHFRMEHTRDVAFAASPDFIIDAARINLPDGKHSLAMSAYPPEAAGSNKWDRSTEYVKGSIEHFSQWYPYPWPAAVNLGGHGAGMEYPGIVFDGMNDKDDKLFWITAHELGHTWFPMIVGSDERRHAFMDEGFNTFIDVYASDAFNNGEFAPKRDGEYAPKGGNPVDEILPLLADAEAPSLMQPAEAVAEKYRHSVSYFKGALGLILLREQILGPDRFDPAFKAYIKTWAYKHPTPSDFFRFMESAAGEDLTWWWRGWYLNNWQLDMAVTGINAVDTKRIKGTEIHFASQQKLVMPATLRLQFKDGTSEDMRLPIEVWMNHNAPSIVLPLTKPLQSVTLDPEHKLPDANRANNTFTVK</sequence>
<dbReference type="Gene3D" id="1.10.390.10">
    <property type="entry name" value="Neutral Protease Domain 2"/>
    <property type="match status" value="1"/>
</dbReference>
<dbReference type="Proteomes" id="UP001201549">
    <property type="component" value="Unassembled WGS sequence"/>
</dbReference>
<feature type="signal peptide" evidence="1">
    <location>
        <begin position="1"/>
        <end position="27"/>
    </location>
</feature>
<keyword evidence="4" id="KW-1185">Reference proteome</keyword>
<feature type="chain" id="PRO_5046624899" evidence="1">
    <location>
        <begin position="28"/>
        <end position="656"/>
    </location>
</feature>
<protein>
    <submittedName>
        <fullName evidence="3">M1 family metallopeptidase</fullName>
    </submittedName>
</protein>
<dbReference type="InterPro" id="IPR014782">
    <property type="entry name" value="Peptidase_M1_dom"/>
</dbReference>
<reference evidence="4" key="2">
    <citation type="submission" date="2023-07" db="EMBL/GenBank/DDBJ databases">
        <title>Shewanella mangrovi sp. nov., an acetaldehyde- degrading bacterium isolated from mangrove sediment.</title>
        <authorList>
            <person name="Liu Y."/>
        </authorList>
    </citation>
    <scope>NUCLEOTIDE SEQUENCE [LARGE SCALE GENOMIC DNA]</scope>
    <source>
        <strain evidence="4">C32</strain>
    </source>
</reference>
<dbReference type="InterPro" id="IPR034015">
    <property type="entry name" value="M1_LTA4H"/>
</dbReference>
<keyword evidence="1" id="KW-0732">Signal</keyword>
<evidence type="ECO:0000259" key="2">
    <source>
        <dbReference type="Pfam" id="PF01433"/>
    </source>
</evidence>
<accession>A0ABT2FJN8</accession>
<comment type="caution">
    <text evidence="3">The sequence shown here is derived from an EMBL/GenBank/DDBJ whole genome shotgun (WGS) entry which is preliminary data.</text>
</comment>
<organism evidence="3 4">
    <name type="scientific">Shewanella electrica</name>
    <dbReference type="NCBI Taxonomy" id="515560"/>
    <lineage>
        <taxon>Bacteria</taxon>
        <taxon>Pseudomonadati</taxon>
        <taxon>Pseudomonadota</taxon>
        <taxon>Gammaproteobacteria</taxon>
        <taxon>Alteromonadales</taxon>
        <taxon>Shewanellaceae</taxon>
        <taxon>Shewanella</taxon>
    </lineage>
</organism>
<feature type="domain" description="Peptidase M1 membrane alanine aminopeptidase" evidence="2">
    <location>
        <begin position="396"/>
        <end position="556"/>
    </location>
</feature>
<dbReference type="CDD" id="cd09604">
    <property type="entry name" value="M1_APN_like"/>
    <property type="match status" value="1"/>
</dbReference>
<dbReference type="PANTHER" id="PTHR45726">
    <property type="entry name" value="LEUKOTRIENE A-4 HYDROLASE"/>
    <property type="match status" value="1"/>
</dbReference>
<dbReference type="RefSeq" id="WP_238895609.1">
    <property type="nucleotide sequence ID" value="NZ_JAKOGG010000004.1"/>
</dbReference>
<evidence type="ECO:0000313" key="4">
    <source>
        <dbReference type="Proteomes" id="UP001201549"/>
    </source>
</evidence>
<evidence type="ECO:0000256" key="1">
    <source>
        <dbReference type="SAM" id="SignalP"/>
    </source>
</evidence>
<dbReference type="PANTHER" id="PTHR45726:SF3">
    <property type="entry name" value="LEUKOTRIENE A-4 HYDROLASE"/>
    <property type="match status" value="1"/>
</dbReference>
<name>A0ABT2FJN8_9GAMM</name>
<dbReference type="EMBL" id="JAKOGG010000004">
    <property type="protein sequence ID" value="MCS4556202.1"/>
    <property type="molecule type" value="Genomic_DNA"/>
</dbReference>